<dbReference type="InterPro" id="IPR050134">
    <property type="entry name" value="NAD-dep_sirtuin_deacylases"/>
</dbReference>
<evidence type="ECO:0000256" key="3">
    <source>
        <dbReference type="ARBA" id="ARBA00022833"/>
    </source>
</evidence>
<evidence type="ECO:0000256" key="1">
    <source>
        <dbReference type="ARBA" id="ARBA00012928"/>
    </source>
</evidence>
<reference evidence="4" key="1">
    <citation type="submission" date="2020-11" db="EMBL/GenBank/DDBJ databases">
        <authorList>
            <person name="Tran Van P."/>
        </authorList>
    </citation>
    <scope>NUCLEOTIDE SEQUENCE</scope>
</reference>
<dbReference type="GO" id="GO:0005634">
    <property type="term" value="C:nucleus"/>
    <property type="evidence" value="ECO:0007669"/>
    <property type="project" value="TreeGrafter"/>
</dbReference>
<dbReference type="SUPFAM" id="SSF52467">
    <property type="entry name" value="DHS-like NAD/FAD-binding domain"/>
    <property type="match status" value="1"/>
</dbReference>
<dbReference type="EC" id="2.3.1.286" evidence="1"/>
<evidence type="ECO:0000313" key="4">
    <source>
        <dbReference type="EMBL" id="CAD7232491.1"/>
    </source>
</evidence>
<dbReference type="GO" id="GO:0046872">
    <property type="term" value="F:metal ion binding"/>
    <property type="evidence" value="ECO:0007669"/>
    <property type="project" value="UniProtKB-KW"/>
</dbReference>
<dbReference type="AlphaFoldDB" id="A0A7R8WNU8"/>
<proteinExistence type="predicted"/>
<evidence type="ECO:0000256" key="2">
    <source>
        <dbReference type="ARBA" id="ARBA00022723"/>
    </source>
</evidence>
<dbReference type="GO" id="GO:0017136">
    <property type="term" value="F:histone deacetylase activity, NAD-dependent"/>
    <property type="evidence" value="ECO:0007669"/>
    <property type="project" value="TreeGrafter"/>
</dbReference>
<organism evidence="4">
    <name type="scientific">Cyprideis torosa</name>
    <dbReference type="NCBI Taxonomy" id="163714"/>
    <lineage>
        <taxon>Eukaryota</taxon>
        <taxon>Metazoa</taxon>
        <taxon>Ecdysozoa</taxon>
        <taxon>Arthropoda</taxon>
        <taxon>Crustacea</taxon>
        <taxon>Oligostraca</taxon>
        <taxon>Ostracoda</taxon>
        <taxon>Podocopa</taxon>
        <taxon>Podocopida</taxon>
        <taxon>Cytherocopina</taxon>
        <taxon>Cytheroidea</taxon>
        <taxon>Cytherideidae</taxon>
        <taxon>Cyprideis</taxon>
    </lineage>
</organism>
<keyword evidence="3" id="KW-0862">Zinc</keyword>
<sequence length="205" mass="22799">MDISHASANSGLEAYRRTLSWKKRLASVLSKQASLNIALGTSLQIVPAAHFPSSNANGRFVLVNLQPTEYDEDAHLVIRGKVDEVMQELFDVLGLGQIPEYAAEEVDPTVLRKFESWSFALDPLRDYKKRKAKKSLKEEDWETTCEWTNGDHVSGPEGQGPVCPVVALEVAGVICASVVAVIEERFFGGEMMRPLELLLENLHFE</sequence>
<accession>A0A7R8WNU8</accession>
<dbReference type="InterPro" id="IPR029035">
    <property type="entry name" value="DHS-like_NAD/FAD-binding_dom"/>
</dbReference>
<dbReference type="Gene3D" id="3.40.50.1220">
    <property type="entry name" value="TPP-binding domain"/>
    <property type="match status" value="1"/>
</dbReference>
<dbReference type="GO" id="GO:0070403">
    <property type="term" value="F:NAD+ binding"/>
    <property type="evidence" value="ECO:0007669"/>
    <property type="project" value="TreeGrafter"/>
</dbReference>
<dbReference type="OrthoDB" id="2919105at2759"/>
<gene>
    <name evidence="4" type="ORF">CTOB1V02_LOCUS10326</name>
</gene>
<dbReference type="PANTHER" id="PTHR11085">
    <property type="entry name" value="NAD-DEPENDENT PROTEIN DEACYLASE SIRTUIN-5, MITOCHONDRIAL-RELATED"/>
    <property type="match status" value="1"/>
</dbReference>
<keyword evidence="2" id="KW-0479">Metal-binding</keyword>
<dbReference type="GO" id="GO:0003714">
    <property type="term" value="F:transcription corepressor activity"/>
    <property type="evidence" value="ECO:0007669"/>
    <property type="project" value="TreeGrafter"/>
</dbReference>
<dbReference type="EMBL" id="OB664719">
    <property type="protein sequence ID" value="CAD7232491.1"/>
    <property type="molecule type" value="Genomic_DNA"/>
</dbReference>
<name>A0A7R8WNU8_9CRUS</name>
<dbReference type="GO" id="GO:0000122">
    <property type="term" value="P:negative regulation of transcription by RNA polymerase II"/>
    <property type="evidence" value="ECO:0007669"/>
    <property type="project" value="TreeGrafter"/>
</dbReference>
<protein>
    <recommendedName>
        <fullName evidence="1">protein acetyllysine N-acetyltransferase</fullName>
        <ecNumber evidence="1">2.3.1.286</ecNumber>
    </recommendedName>
</protein>
<dbReference type="PANTHER" id="PTHR11085:SF12">
    <property type="entry name" value="NAD-DEPENDENT PROTEIN DEACYLASE SIRTUIN-6"/>
    <property type="match status" value="1"/>
</dbReference>